<name>A0A8S1H832_9PELO</name>
<dbReference type="EMBL" id="CAJGYM010000017">
    <property type="protein sequence ID" value="CAD6190698.1"/>
    <property type="molecule type" value="Genomic_DNA"/>
</dbReference>
<reference evidence="4" key="1">
    <citation type="submission" date="2020-10" db="EMBL/GenBank/DDBJ databases">
        <authorList>
            <person name="Kikuchi T."/>
        </authorList>
    </citation>
    <scope>NUCLEOTIDE SEQUENCE</scope>
    <source>
        <strain evidence="4">NKZ352</strain>
    </source>
</reference>
<evidence type="ECO:0000313" key="4">
    <source>
        <dbReference type="EMBL" id="CAD6190698.1"/>
    </source>
</evidence>
<feature type="domain" description="Rhodanese" evidence="3">
    <location>
        <begin position="72"/>
        <end position="170"/>
    </location>
</feature>
<dbReference type="SUPFAM" id="SSF52821">
    <property type="entry name" value="Rhodanese/Cell cycle control phosphatase"/>
    <property type="match status" value="2"/>
</dbReference>
<organism evidence="4 5">
    <name type="scientific">Caenorhabditis auriculariae</name>
    <dbReference type="NCBI Taxonomy" id="2777116"/>
    <lineage>
        <taxon>Eukaryota</taxon>
        <taxon>Metazoa</taxon>
        <taxon>Ecdysozoa</taxon>
        <taxon>Nematoda</taxon>
        <taxon>Chromadorea</taxon>
        <taxon>Rhabditida</taxon>
        <taxon>Rhabditina</taxon>
        <taxon>Rhabditomorpha</taxon>
        <taxon>Rhabditoidea</taxon>
        <taxon>Rhabditidae</taxon>
        <taxon>Peloderinae</taxon>
        <taxon>Caenorhabditis</taxon>
    </lineage>
</organism>
<dbReference type="Proteomes" id="UP000835052">
    <property type="component" value="Unassembled WGS sequence"/>
</dbReference>
<dbReference type="CDD" id="cd01448">
    <property type="entry name" value="TST_Repeat_1"/>
    <property type="match status" value="1"/>
</dbReference>
<keyword evidence="2" id="KW-0677">Repeat</keyword>
<dbReference type="PANTHER" id="PTHR11364">
    <property type="entry name" value="THIOSULFATE SULFERTANSFERASE"/>
    <property type="match status" value="1"/>
</dbReference>
<keyword evidence="1" id="KW-0808">Transferase</keyword>
<keyword evidence="5" id="KW-1185">Reference proteome</keyword>
<dbReference type="Pfam" id="PF00581">
    <property type="entry name" value="Rhodanese"/>
    <property type="match status" value="2"/>
</dbReference>
<protein>
    <recommendedName>
        <fullName evidence="3">Rhodanese domain-containing protein</fullName>
    </recommendedName>
</protein>
<proteinExistence type="predicted"/>
<dbReference type="PROSITE" id="PS50206">
    <property type="entry name" value="RHODANESE_3"/>
    <property type="match status" value="2"/>
</dbReference>
<dbReference type="GO" id="GO:0004792">
    <property type="term" value="F:thiosulfate-cyanide sulfurtransferase activity"/>
    <property type="evidence" value="ECO:0007669"/>
    <property type="project" value="TreeGrafter"/>
</dbReference>
<dbReference type="GO" id="GO:0005739">
    <property type="term" value="C:mitochondrion"/>
    <property type="evidence" value="ECO:0007669"/>
    <property type="project" value="TreeGrafter"/>
</dbReference>
<evidence type="ECO:0000256" key="2">
    <source>
        <dbReference type="ARBA" id="ARBA00022737"/>
    </source>
</evidence>
<dbReference type="PANTHER" id="PTHR11364:SF27">
    <property type="entry name" value="SULFURTRANSFERASE"/>
    <property type="match status" value="1"/>
</dbReference>
<comment type="caution">
    <text evidence="4">The sequence shown here is derived from an EMBL/GenBank/DDBJ whole genome shotgun (WGS) entry which is preliminary data.</text>
</comment>
<dbReference type="SMART" id="SM00450">
    <property type="entry name" value="RHOD"/>
    <property type="match status" value="2"/>
</dbReference>
<accession>A0A8S1H832</accession>
<dbReference type="InterPro" id="IPR045078">
    <property type="entry name" value="TST/MPST-like"/>
</dbReference>
<dbReference type="InterPro" id="IPR036873">
    <property type="entry name" value="Rhodanese-like_dom_sf"/>
</dbReference>
<feature type="domain" description="Rhodanese" evidence="3">
    <location>
        <begin position="200"/>
        <end position="314"/>
    </location>
</feature>
<dbReference type="OrthoDB" id="270167at2759"/>
<sequence>MVSVAVALRFRKWKKIEMTVPEIVDPTWLVKHFYDVKLIDATYTLKPQLNPEDFKEKYFGKFEQLINDFKNEEYQKEHITGAVNFNADIAFYPSKNVKFALYEPRLFEQYVQLLGVKRDDHVLIYARGPVAGMLFASRAYWTFKIYGFENVSVLNGGLEAWKAIGGAVKSGEEKPQKGDFEAKEIDEKLLAQFEEIPFNHLENVQYLDARPKEQFTGEQPLGFPDAHVTGAHVKGAQSFPLSEILTSNGVKSKEDVDAVIESHQISKGKPVIVVCNGGIQASVLFLALKRSGIDAKVYNGSMYELVKRAPELINSK</sequence>
<dbReference type="Gene3D" id="3.40.250.10">
    <property type="entry name" value="Rhodanese-like domain"/>
    <property type="match status" value="2"/>
</dbReference>
<evidence type="ECO:0000313" key="5">
    <source>
        <dbReference type="Proteomes" id="UP000835052"/>
    </source>
</evidence>
<evidence type="ECO:0000256" key="1">
    <source>
        <dbReference type="ARBA" id="ARBA00022679"/>
    </source>
</evidence>
<gene>
    <name evidence="4" type="ORF">CAUJ_LOCUS6617</name>
</gene>
<dbReference type="AlphaFoldDB" id="A0A8S1H832"/>
<dbReference type="InterPro" id="IPR001763">
    <property type="entry name" value="Rhodanese-like_dom"/>
</dbReference>
<evidence type="ECO:0000259" key="3">
    <source>
        <dbReference type="PROSITE" id="PS50206"/>
    </source>
</evidence>